<accession>A0A9P1DNY0</accession>
<sequence length="894" mass="101160">MDVGPDSAQMEGDSSMTIREVPSEMMGCLQNIEQYMNARLEVLAQEISHSQAASSQDGIHIQKIGDELKQLAAVEGEGDRARGDVQDAEENSNHGGVFGKASQGRYFLYEHPDGARSWLEPCIERLQEIEGVVRAKLDMCMFGTNVTGKGLNKKPPGILCNCPGILQKLNRQCDGKHFHVPLMGGVAHHAQKYPPAFCKAVIYGYGLRQQLRTDEAMQQFAAHLPEEIAGVRGHAGCEEVEAYPKVVRLRRFAFLRAVEALMINNFGYTIPESKAADTRPVANTALEEARVQAGTQRAKLLACLPLSYRHKMELYRIFVLHKATYGWINRFPPEATANRWFNALTKMNNTNKMANPCIRATLYGGNSHCHPVIGLRMFKRLARMRSSLPWSAQAGSPVTALRGWMKKLGWQEVSPWKWKWYNNVVVEAGPSTGQEAMHHLRHSWRMHLLNKFSKSKRHEAAEWRRVTTHAQMRANLEEVDLAAVRRHFDRAKDAVMKLHRNVGHPQKPEFIQFMRAGRVRSEVAKEFECDVCQAKQQLKAARPAAIPKSFQPNRVVGPHRASWWPLQEHPGEKARSEVVIGSKQELGLLMKEVEQAKNRYSNRSGFAPVQRQIGQRPRIPNAILFDNVVDPALVDGMCVDDMERLHKMRRVAQKAFCELNAKEGVQCALQARPRVWKEYQVGDLVYVHRVQDWRYRSHQCAELVGQFKRNANRAGYKDITKEALPEPDSCEEPAVKRPRLEDVSAEITPPAADLPPAEGTPVISNERAVQNYQRTMEQSQPADECGRWPEEAQAHSWNQPDGKIQSSWKSRHPLLVGLLGNSWRSITFKKGKVVQEEVDNWRLREGNVSRSWWCGVTEFDLIDAGALDAWVAAKKGQDEVNLKDEPEAELEGGR</sequence>
<keyword evidence="5" id="KW-1185">Reference proteome</keyword>
<evidence type="ECO:0000256" key="1">
    <source>
        <dbReference type="SAM" id="MobiDB-lite"/>
    </source>
</evidence>
<reference evidence="2" key="1">
    <citation type="submission" date="2022-10" db="EMBL/GenBank/DDBJ databases">
        <authorList>
            <person name="Chen Y."/>
            <person name="Dougan E. K."/>
            <person name="Chan C."/>
            <person name="Rhodes N."/>
            <person name="Thang M."/>
        </authorList>
    </citation>
    <scope>NUCLEOTIDE SEQUENCE</scope>
</reference>
<reference evidence="3" key="2">
    <citation type="submission" date="2024-04" db="EMBL/GenBank/DDBJ databases">
        <authorList>
            <person name="Chen Y."/>
            <person name="Shah S."/>
            <person name="Dougan E. K."/>
            <person name="Thang M."/>
            <person name="Chan C."/>
        </authorList>
    </citation>
    <scope>NUCLEOTIDE SEQUENCE [LARGE SCALE GENOMIC DNA]</scope>
</reference>
<dbReference type="EMBL" id="CAMXCT030005924">
    <property type="protein sequence ID" value="CAL4800908.1"/>
    <property type="molecule type" value="Genomic_DNA"/>
</dbReference>
<gene>
    <name evidence="2" type="ORF">C1SCF055_LOCUS38553</name>
</gene>
<dbReference type="Proteomes" id="UP001152797">
    <property type="component" value="Unassembled WGS sequence"/>
</dbReference>
<evidence type="ECO:0000313" key="2">
    <source>
        <dbReference type="EMBL" id="CAI4013596.1"/>
    </source>
</evidence>
<feature type="region of interest" description="Disordered" evidence="1">
    <location>
        <begin position="77"/>
        <end position="96"/>
    </location>
</feature>
<dbReference type="AlphaFoldDB" id="A0A9P1DNY0"/>
<evidence type="ECO:0000313" key="4">
    <source>
        <dbReference type="EMBL" id="CAL4800908.1"/>
    </source>
</evidence>
<protein>
    <submittedName>
        <fullName evidence="4">Integrase catalytic domain-containing protein</fullName>
    </submittedName>
</protein>
<evidence type="ECO:0000313" key="5">
    <source>
        <dbReference type="Proteomes" id="UP001152797"/>
    </source>
</evidence>
<proteinExistence type="predicted"/>
<dbReference type="EMBL" id="CAMXCT020005924">
    <property type="protein sequence ID" value="CAL1166971.1"/>
    <property type="molecule type" value="Genomic_DNA"/>
</dbReference>
<name>A0A9P1DNY0_9DINO</name>
<comment type="caution">
    <text evidence="2">The sequence shown here is derived from an EMBL/GenBank/DDBJ whole genome shotgun (WGS) entry which is preliminary data.</text>
</comment>
<dbReference type="OrthoDB" id="425619at2759"/>
<organism evidence="2">
    <name type="scientific">Cladocopium goreaui</name>
    <dbReference type="NCBI Taxonomy" id="2562237"/>
    <lineage>
        <taxon>Eukaryota</taxon>
        <taxon>Sar</taxon>
        <taxon>Alveolata</taxon>
        <taxon>Dinophyceae</taxon>
        <taxon>Suessiales</taxon>
        <taxon>Symbiodiniaceae</taxon>
        <taxon>Cladocopium</taxon>
    </lineage>
</organism>
<evidence type="ECO:0000313" key="3">
    <source>
        <dbReference type="EMBL" id="CAL1166971.1"/>
    </source>
</evidence>
<dbReference type="EMBL" id="CAMXCT010005924">
    <property type="protein sequence ID" value="CAI4013596.1"/>
    <property type="molecule type" value="Genomic_DNA"/>
</dbReference>